<protein>
    <recommendedName>
        <fullName evidence="3">Secreted protein</fullName>
    </recommendedName>
</protein>
<gene>
    <name evidence="2" type="ORF">BDV23DRAFT_36162</name>
</gene>
<name>A0A5N7BRN5_PETAA</name>
<feature type="chain" id="PRO_5024898245" description="Secreted protein" evidence="1">
    <location>
        <begin position="20"/>
        <end position="119"/>
    </location>
</feature>
<dbReference type="EMBL" id="ML735371">
    <property type="protein sequence ID" value="KAE8384482.1"/>
    <property type="molecule type" value="Genomic_DNA"/>
</dbReference>
<proteinExistence type="predicted"/>
<reference evidence="2" key="1">
    <citation type="submission" date="2019-04" db="EMBL/GenBank/DDBJ databases">
        <title>Friends and foes A comparative genomics studyof 23 Aspergillus species from section Flavi.</title>
        <authorList>
            <consortium name="DOE Joint Genome Institute"/>
            <person name="Kjaerbolling I."/>
            <person name="Vesth T."/>
            <person name="Frisvad J.C."/>
            <person name="Nybo J.L."/>
            <person name="Theobald S."/>
            <person name="Kildgaard S."/>
            <person name="Isbrandt T."/>
            <person name="Kuo A."/>
            <person name="Sato A."/>
            <person name="Lyhne E.K."/>
            <person name="Kogle M.E."/>
            <person name="Wiebenga A."/>
            <person name="Kun R.S."/>
            <person name="Lubbers R.J."/>
            <person name="Makela M.R."/>
            <person name="Barry K."/>
            <person name="Chovatia M."/>
            <person name="Clum A."/>
            <person name="Daum C."/>
            <person name="Haridas S."/>
            <person name="He G."/>
            <person name="LaButti K."/>
            <person name="Lipzen A."/>
            <person name="Mondo S."/>
            <person name="Riley R."/>
            <person name="Salamov A."/>
            <person name="Simmons B.A."/>
            <person name="Magnuson J.K."/>
            <person name="Henrissat B."/>
            <person name="Mortensen U.H."/>
            <person name="Larsen T.O."/>
            <person name="Devries R.P."/>
            <person name="Grigoriev I.V."/>
            <person name="Machida M."/>
            <person name="Baker S.E."/>
            <person name="Andersen M.R."/>
        </authorList>
    </citation>
    <scope>NUCLEOTIDE SEQUENCE [LARGE SCALE GENOMIC DNA]</scope>
    <source>
        <strain evidence="2">IBT 14317</strain>
    </source>
</reference>
<evidence type="ECO:0008006" key="3">
    <source>
        <dbReference type="Google" id="ProtNLM"/>
    </source>
</evidence>
<evidence type="ECO:0000256" key="1">
    <source>
        <dbReference type="SAM" id="SignalP"/>
    </source>
</evidence>
<keyword evidence="1" id="KW-0732">Signal</keyword>
<evidence type="ECO:0000313" key="2">
    <source>
        <dbReference type="EMBL" id="KAE8384482.1"/>
    </source>
</evidence>
<accession>A0A5N7BRN5</accession>
<sequence length="119" mass="13452">MHSLPYIVSLFGAFMEAAAANIPTHTPNAVSHGRLSKHNHCNITVFLWSAADTQGPMYSLAPARPYFEDYRPRQNGGGGLSSCRRSGCHILALRVYHTMLFPLYVKFRISSFRHQMREL</sequence>
<dbReference type="InterPro" id="IPR006771">
    <property type="entry name" value="CetA-like"/>
</dbReference>
<feature type="signal peptide" evidence="1">
    <location>
        <begin position="1"/>
        <end position="19"/>
    </location>
</feature>
<organism evidence="2">
    <name type="scientific">Petromyces alliaceus</name>
    <name type="common">Aspergillus alliaceus</name>
    <dbReference type="NCBI Taxonomy" id="209559"/>
    <lineage>
        <taxon>Eukaryota</taxon>
        <taxon>Fungi</taxon>
        <taxon>Dikarya</taxon>
        <taxon>Ascomycota</taxon>
        <taxon>Pezizomycotina</taxon>
        <taxon>Eurotiomycetes</taxon>
        <taxon>Eurotiomycetidae</taxon>
        <taxon>Eurotiales</taxon>
        <taxon>Aspergillaceae</taxon>
        <taxon>Aspergillus</taxon>
        <taxon>Aspergillus subgen. Circumdati</taxon>
    </lineage>
</organism>
<dbReference type="Proteomes" id="UP000326877">
    <property type="component" value="Unassembled WGS sequence"/>
</dbReference>
<dbReference type="AlphaFoldDB" id="A0A5N7BRN5"/>
<dbReference type="Pfam" id="PF04681">
    <property type="entry name" value="Bys1"/>
    <property type="match status" value="1"/>
</dbReference>